<dbReference type="InterPro" id="IPR003439">
    <property type="entry name" value="ABC_transporter-like_ATP-bd"/>
</dbReference>
<evidence type="ECO:0000256" key="4">
    <source>
        <dbReference type="ARBA" id="ARBA00022741"/>
    </source>
</evidence>
<evidence type="ECO:0000256" key="5">
    <source>
        <dbReference type="ARBA" id="ARBA00022840"/>
    </source>
</evidence>
<reference evidence="16 17" key="1">
    <citation type="submission" date="2016-04" db="EMBL/GenBank/DDBJ databases">
        <title>Draft Genome Sequences of Staphylococcus capitis Strain H36, S. capitis Strain H65, S. cohnii Strain H62, S. hominis Strain H69, Mycobacterium iranicum Strain H39, Plantibacter sp. Strain H53, Pseudomonas oryzihabitans Strain H72, and Microbacterium sp. Strain H83, isolated from residential settings.</title>
        <authorList>
            <person name="Lymperopoulou D."/>
            <person name="Adams R.I."/>
            <person name="Lindow S."/>
            <person name="Coil D.A."/>
            <person name="Jospin G."/>
            <person name="Eisen J.A."/>
        </authorList>
    </citation>
    <scope>NUCLEOTIDE SEQUENCE [LARGE SCALE GENOMIC DNA]</scope>
    <source>
        <strain evidence="16 17">H39</strain>
    </source>
</reference>
<proteinExistence type="predicted"/>
<dbReference type="GO" id="GO:0016887">
    <property type="term" value="F:ATP hydrolysis activity"/>
    <property type="evidence" value="ECO:0007669"/>
    <property type="project" value="InterPro"/>
</dbReference>
<keyword evidence="3" id="KW-1003">Cell membrane</keyword>
<dbReference type="Proteomes" id="UP000078396">
    <property type="component" value="Unassembled WGS sequence"/>
</dbReference>
<dbReference type="RefSeq" id="WP_064283593.1">
    <property type="nucleotide sequence ID" value="NZ_LWCS01000040.1"/>
</dbReference>
<dbReference type="InterPro" id="IPR047641">
    <property type="entry name" value="ABC_transpr_MalK/UgpC-like"/>
</dbReference>
<comment type="subcellular location">
    <subcellularLocation>
        <location evidence="1">Cell inner membrane</location>
        <topology evidence="1">Peripheral membrane protein</topology>
        <orientation evidence="1">Cytoplasmic side</orientation>
    </subcellularLocation>
</comment>
<evidence type="ECO:0000259" key="15">
    <source>
        <dbReference type="PROSITE" id="PS50893"/>
    </source>
</evidence>
<dbReference type="InterPro" id="IPR027417">
    <property type="entry name" value="P-loop_NTPase"/>
</dbReference>
<evidence type="ECO:0000256" key="13">
    <source>
        <dbReference type="ARBA" id="ARBA00082626"/>
    </source>
</evidence>
<evidence type="ECO:0000256" key="12">
    <source>
        <dbReference type="ARBA" id="ARBA00080647"/>
    </source>
</evidence>
<evidence type="ECO:0000256" key="2">
    <source>
        <dbReference type="ARBA" id="ARBA00022448"/>
    </source>
</evidence>
<organism evidence="16 17">
    <name type="scientific">Mycolicibacterium iranicum</name>
    <name type="common">Mycobacterium iranicum</name>
    <dbReference type="NCBI Taxonomy" id="912594"/>
    <lineage>
        <taxon>Bacteria</taxon>
        <taxon>Bacillati</taxon>
        <taxon>Actinomycetota</taxon>
        <taxon>Actinomycetes</taxon>
        <taxon>Mycobacteriales</taxon>
        <taxon>Mycobacteriaceae</taxon>
        <taxon>Mycolicibacterium</taxon>
    </lineage>
</organism>
<dbReference type="OrthoDB" id="9802264at2"/>
<comment type="subunit">
    <text evidence="10">Monomer. Homodimerizes in the presence of ATP. The complex is composed of two ATP-binding proteins (SugC), two transmembrane proteins (SugA and SugB) and a solute-binding protein (LpqY).</text>
</comment>
<evidence type="ECO:0000313" key="16">
    <source>
        <dbReference type="EMBL" id="OAN35131.1"/>
    </source>
</evidence>
<dbReference type="Gene3D" id="2.40.50.100">
    <property type="match status" value="1"/>
</dbReference>
<comment type="function">
    <text evidence="9">Part of the ABC transporter complex LpqY-SugA-SugB-SugC, which is highly specific for uptake of trehalose. Involved in the recycling of extracellular trehalose released from trehalose-containing molecules synthesized by M.tuberculosis. Trehalose uptake is essential for virulence. Responsible for energy coupling to the transport system.</text>
</comment>
<evidence type="ECO:0000256" key="9">
    <source>
        <dbReference type="ARBA" id="ARBA00056091"/>
    </source>
</evidence>
<dbReference type="FunFam" id="3.40.50.300:FF:000042">
    <property type="entry name" value="Maltose/maltodextrin ABC transporter, ATP-binding protein"/>
    <property type="match status" value="1"/>
</dbReference>
<dbReference type="InterPro" id="IPR017871">
    <property type="entry name" value="ABC_transporter-like_CS"/>
</dbReference>
<dbReference type="SMART" id="SM00382">
    <property type="entry name" value="AAA"/>
    <property type="match status" value="1"/>
</dbReference>
<keyword evidence="4" id="KW-0547">Nucleotide-binding</keyword>
<name>A0A178LQ76_MYCIR</name>
<feature type="domain" description="ABC transporter" evidence="15">
    <location>
        <begin position="2"/>
        <end position="246"/>
    </location>
</feature>
<evidence type="ECO:0000256" key="7">
    <source>
        <dbReference type="ARBA" id="ARBA00023136"/>
    </source>
</evidence>
<keyword evidence="2" id="KW-0813">Transport</keyword>
<keyword evidence="7" id="KW-0472">Membrane</keyword>
<dbReference type="InterPro" id="IPR008995">
    <property type="entry name" value="Mo/tungstate-bd_C_term_dom"/>
</dbReference>
<dbReference type="PANTHER" id="PTHR43875">
    <property type="entry name" value="MALTODEXTRIN IMPORT ATP-BINDING PROTEIN MSMX"/>
    <property type="match status" value="1"/>
</dbReference>
<evidence type="ECO:0000313" key="17">
    <source>
        <dbReference type="Proteomes" id="UP000078396"/>
    </source>
</evidence>
<dbReference type="GO" id="GO:0140359">
    <property type="term" value="F:ABC-type transporter activity"/>
    <property type="evidence" value="ECO:0007669"/>
    <property type="project" value="UniProtKB-ARBA"/>
</dbReference>
<keyword evidence="5" id="KW-0067">ATP-binding</keyword>
<evidence type="ECO:0000256" key="10">
    <source>
        <dbReference type="ARBA" id="ARBA00063658"/>
    </source>
</evidence>
<feature type="region of interest" description="Disordered" evidence="14">
    <location>
        <begin position="374"/>
        <end position="411"/>
    </location>
</feature>
<comment type="caution">
    <text evidence="16">The sequence shown here is derived from an EMBL/GenBank/DDBJ whole genome shotgun (WGS) entry which is preliminary data.</text>
</comment>
<dbReference type="GO" id="GO:0055052">
    <property type="term" value="C:ATP-binding cassette (ABC) transporter complex, substrate-binding subunit-containing"/>
    <property type="evidence" value="ECO:0007669"/>
    <property type="project" value="TreeGrafter"/>
</dbReference>
<gene>
    <name evidence="16" type="ORF">A4X20_26425</name>
</gene>
<dbReference type="SUPFAM" id="SSF50331">
    <property type="entry name" value="MOP-like"/>
    <property type="match status" value="1"/>
</dbReference>
<dbReference type="SUPFAM" id="SSF52540">
    <property type="entry name" value="P-loop containing nucleoside triphosphate hydrolases"/>
    <property type="match status" value="1"/>
</dbReference>
<evidence type="ECO:0000256" key="14">
    <source>
        <dbReference type="SAM" id="MobiDB-lite"/>
    </source>
</evidence>
<evidence type="ECO:0000256" key="8">
    <source>
        <dbReference type="ARBA" id="ARBA00050305"/>
    </source>
</evidence>
<evidence type="ECO:0000256" key="6">
    <source>
        <dbReference type="ARBA" id="ARBA00022967"/>
    </source>
</evidence>
<dbReference type="GO" id="GO:0005524">
    <property type="term" value="F:ATP binding"/>
    <property type="evidence" value="ECO:0007669"/>
    <property type="project" value="UniProtKB-KW"/>
</dbReference>
<dbReference type="EMBL" id="LWCS01000040">
    <property type="protein sequence ID" value="OAN35131.1"/>
    <property type="molecule type" value="Genomic_DNA"/>
</dbReference>
<dbReference type="Gene3D" id="3.40.50.300">
    <property type="entry name" value="P-loop containing nucleotide triphosphate hydrolases"/>
    <property type="match status" value="1"/>
</dbReference>
<dbReference type="InterPro" id="IPR003593">
    <property type="entry name" value="AAA+_ATPase"/>
</dbReference>
<dbReference type="PANTHER" id="PTHR43875:SF15">
    <property type="entry name" value="TREHALOSE IMPORT ATP-BINDING PROTEIN SUGC"/>
    <property type="match status" value="1"/>
</dbReference>
<dbReference type="PROSITE" id="PS50893">
    <property type="entry name" value="ABC_TRANSPORTER_2"/>
    <property type="match status" value="1"/>
</dbReference>
<sequence length="411" mass="44703">MIEIESLERTFIARGKPVKALKGINLTVPDEKFFTLLGPSGCGKTTTLRSVAGLERPDGGTIRIGGKTVFSASGRIHLPPERRNLAMVFQSYAIWPHMTCAQNVAFPLQSLPRGARPSRSEVTERVKTAMNAVQLHEHLDRPANQLSGGQKQRLALARALVTDPALLLLDEPLSNLDAGLRQAMRMEIRSLQRRRKLAVLYVTHDQAEALSMSNLVAVMRAGEVIQVGTPREIYNEPASTFVAEFVGSINRFTGKVTGRDGSGLQISSPMGDLVSTAALQESSLAAGDDCEVIVRPEQIEVLPEAAAGTEAFADGHSVFHGRIARSVFYGQYVYTEVDVNGLILRGHVHPSAEFSRFEDVVVRIPTNQVRLFDTSDDAPDGGWVRPSETGSAEIDDYEPVHDHLSSKAASA</sequence>
<accession>A0A178LQ76</accession>
<protein>
    <recommendedName>
        <fullName evidence="11">Trehalose import ATP-binding protein SugC</fullName>
    </recommendedName>
    <alternativeName>
        <fullName evidence="13">Nucleotide-binding domain of SugABC transporter</fullName>
    </alternativeName>
    <alternativeName>
        <fullName evidence="12">SugABC transporter ATPase SugC</fullName>
    </alternativeName>
</protein>
<keyword evidence="6" id="KW-1278">Translocase</keyword>
<dbReference type="AlphaFoldDB" id="A0A178LQ76"/>
<comment type="catalytic activity">
    <reaction evidence="8">
        <text>alpha,alpha-trehalose(out) + ATP + H2O = alpha,alpha-trehalose(in) + ADP + phosphate + H(+)</text>
        <dbReference type="Rhea" id="RHEA:75203"/>
        <dbReference type="ChEBI" id="CHEBI:15377"/>
        <dbReference type="ChEBI" id="CHEBI:15378"/>
        <dbReference type="ChEBI" id="CHEBI:16551"/>
        <dbReference type="ChEBI" id="CHEBI:30616"/>
        <dbReference type="ChEBI" id="CHEBI:43474"/>
        <dbReference type="ChEBI" id="CHEBI:456216"/>
    </reaction>
</comment>
<evidence type="ECO:0000256" key="1">
    <source>
        <dbReference type="ARBA" id="ARBA00004515"/>
    </source>
</evidence>
<evidence type="ECO:0000256" key="3">
    <source>
        <dbReference type="ARBA" id="ARBA00022475"/>
    </source>
</evidence>
<evidence type="ECO:0000256" key="11">
    <source>
        <dbReference type="ARBA" id="ARBA00072105"/>
    </source>
</evidence>
<dbReference type="PROSITE" id="PS00211">
    <property type="entry name" value="ABC_TRANSPORTER_1"/>
    <property type="match status" value="1"/>
</dbReference>
<dbReference type="Pfam" id="PF00005">
    <property type="entry name" value="ABC_tran"/>
    <property type="match status" value="1"/>
</dbReference>